<reference evidence="2" key="1">
    <citation type="journal article" date="2020" name="BMC Genomics">
        <title>Correction to: Identification and distribution of gene clusters required for synthesis of sphingolipid metabolism inhibitors in diverse species of the filamentous fungus Fusarium.</title>
        <authorList>
            <person name="Kim H.S."/>
            <person name="Lohmar J.M."/>
            <person name="Busman M."/>
            <person name="Brown D.W."/>
            <person name="Naumann T.A."/>
            <person name="Divon H.H."/>
            <person name="Lysoe E."/>
            <person name="Uhlig S."/>
            <person name="Proctor R.H."/>
        </authorList>
    </citation>
    <scope>NUCLEOTIDE SEQUENCE</scope>
    <source>
        <strain evidence="2">NRRL 22465</strain>
    </source>
</reference>
<feature type="region of interest" description="Disordered" evidence="1">
    <location>
        <begin position="202"/>
        <end position="285"/>
    </location>
</feature>
<dbReference type="EMBL" id="JABEYC010000453">
    <property type="protein sequence ID" value="KAF4977207.1"/>
    <property type="molecule type" value="Genomic_DNA"/>
</dbReference>
<proteinExistence type="predicted"/>
<evidence type="ECO:0008006" key="4">
    <source>
        <dbReference type="Google" id="ProtNLM"/>
    </source>
</evidence>
<dbReference type="Proteomes" id="UP000635477">
    <property type="component" value="Unassembled WGS sequence"/>
</dbReference>
<accession>A0A8H4UIY5</accession>
<feature type="compositionally biased region" description="Polar residues" evidence="1">
    <location>
        <begin position="375"/>
        <end position="384"/>
    </location>
</feature>
<protein>
    <recommendedName>
        <fullName evidence="4">Only prolin and serin are matching in the corresponding protein</fullName>
    </recommendedName>
</protein>
<organism evidence="2 3">
    <name type="scientific">Fusarium zealandicum</name>
    <dbReference type="NCBI Taxonomy" id="1053134"/>
    <lineage>
        <taxon>Eukaryota</taxon>
        <taxon>Fungi</taxon>
        <taxon>Dikarya</taxon>
        <taxon>Ascomycota</taxon>
        <taxon>Pezizomycotina</taxon>
        <taxon>Sordariomycetes</taxon>
        <taxon>Hypocreomycetidae</taxon>
        <taxon>Hypocreales</taxon>
        <taxon>Nectriaceae</taxon>
        <taxon>Fusarium</taxon>
        <taxon>Fusarium staphyleae species complex</taxon>
    </lineage>
</organism>
<dbReference type="OrthoDB" id="3882058at2759"/>
<dbReference type="AlphaFoldDB" id="A0A8H4UIY5"/>
<feature type="compositionally biased region" description="Low complexity" evidence="1">
    <location>
        <begin position="324"/>
        <end position="336"/>
    </location>
</feature>
<sequence>MMSPQLKPLLLPQMVENRRKWEVQQVSPECDLSYVYYTTNSSSSDVASPVTPIFSPKGHLRMSSSASSLDLPPQLNESPVSPTASAHPKAPMRSLPDVEEEPLEPDHDHSVDDAFSDHFGLYSCLCMSRPPGQAVPLSPKTPSSACSHVHGQGVTDPISFCVGDEPCEHRSSSEDMFHGNLISDYDIDYDMGFLSDGDVPAEARSRKRTGTESPFAGLSSRIGSRLPSMSRWRSSSRKGNPMLSPSTELSLESVVLSGAPSSRSSSISAPGRPDQDRMPENTGLPTPAVSYYGSTESVNLPAPIDIGKAQAHKEHSSLERERGLATTPLLPPLMTGPLGGPPPESPLQSPTIAPPSSTTEVPSPMPSATHFPRPSLSTMPSVSSFRHGPNSPELPFPLPSILGEHDEWSDCLGHANFTITPQPYQPEAVNVEALRQLRNDWDSARCNYTKHLVRTGENYGETSKIYALTEAKWAVIEKRWRTMHDTLMDQIVAATSSAPVSTTTSRSRSRGRGRTRASSGASALGRPPTDEVFAGMEWRRLEDNLPSAIPRLVDADGKFPARGDEDIVGPMQRDEVMLRTHSEERKGARFWKNLAGKVGLRK</sequence>
<comment type="caution">
    <text evidence="2">The sequence shown here is derived from an EMBL/GenBank/DDBJ whole genome shotgun (WGS) entry which is preliminary data.</text>
</comment>
<feature type="compositionally biased region" description="Low complexity" evidence="1">
    <location>
        <begin position="496"/>
        <end position="506"/>
    </location>
</feature>
<evidence type="ECO:0000313" key="2">
    <source>
        <dbReference type="EMBL" id="KAF4977207.1"/>
    </source>
</evidence>
<evidence type="ECO:0000256" key="1">
    <source>
        <dbReference type="SAM" id="MobiDB-lite"/>
    </source>
</evidence>
<feature type="compositionally biased region" description="Basic and acidic residues" evidence="1">
    <location>
        <begin position="311"/>
        <end position="323"/>
    </location>
</feature>
<feature type="region of interest" description="Disordered" evidence="1">
    <location>
        <begin position="496"/>
        <end position="529"/>
    </location>
</feature>
<name>A0A8H4UIY5_9HYPO</name>
<reference evidence="2" key="2">
    <citation type="submission" date="2020-05" db="EMBL/GenBank/DDBJ databases">
        <authorList>
            <person name="Kim H.-S."/>
            <person name="Proctor R.H."/>
            <person name="Brown D.W."/>
        </authorList>
    </citation>
    <scope>NUCLEOTIDE SEQUENCE</scope>
    <source>
        <strain evidence="2">NRRL 22465</strain>
    </source>
</reference>
<feature type="compositionally biased region" description="Low complexity" evidence="1">
    <location>
        <begin position="243"/>
        <end position="272"/>
    </location>
</feature>
<keyword evidence="3" id="KW-1185">Reference proteome</keyword>
<feature type="region of interest" description="Disordered" evidence="1">
    <location>
        <begin position="59"/>
        <end position="112"/>
    </location>
</feature>
<feature type="compositionally biased region" description="Polar residues" evidence="1">
    <location>
        <begin position="75"/>
        <end position="84"/>
    </location>
</feature>
<gene>
    <name evidence="2" type="ORF">FZEAL_6235</name>
</gene>
<feature type="region of interest" description="Disordered" evidence="1">
    <location>
        <begin position="311"/>
        <end position="390"/>
    </location>
</feature>
<evidence type="ECO:0000313" key="3">
    <source>
        <dbReference type="Proteomes" id="UP000635477"/>
    </source>
</evidence>